<dbReference type="GO" id="GO:0016491">
    <property type="term" value="F:oxidoreductase activity"/>
    <property type="evidence" value="ECO:0007669"/>
    <property type="project" value="InterPro"/>
</dbReference>
<dbReference type="InterPro" id="IPR001853">
    <property type="entry name" value="DSBA-like_thioredoxin_dom"/>
</dbReference>
<dbReference type="Gene3D" id="3.40.30.10">
    <property type="entry name" value="Glutaredoxin"/>
    <property type="match status" value="1"/>
</dbReference>
<gene>
    <name evidence="2" type="ORF">JCM19241_515</name>
</gene>
<feature type="domain" description="DSBA-like thioredoxin" evidence="1">
    <location>
        <begin position="7"/>
        <end position="208"/>
    </location>
</feature>
<accession>A0A0B8QGL0</accession>
<dbReference type="AlphaFoldDB" id="A0A0B8QGL0"/>
<evidence type="ECO:0000313" key="2">
    <source>
        <dbReference type="EMBL" id="GAM76217.1"/>
    </source>
</evidence>
<organism evidence="2 3">
    <name type="scientific">Vibrio ishigakensis</name>
    <dbReference type="NCBI Taxonomy" id="1481914"/>
    <lineage>
        <taxon>Bacteria</taxon>
        <taxon>Pseudomonadati</taxon>
        <taxon>Pseudomonadota</taxon>
        <taxon>Gammaproteobacteria</taxon>
        <taxon>Vibrionales</taxon>
        <taxon>Vibrionaceae</taxon>
        <taxon>Vibrio</taxon>
    </lineage>
</organism>
<dbReference type="CDD" id="cd03024">
    <property type="entry name" value="DsbA_FrnE"/>
    <property type="match status" value="1"/>
</dbReference>
<sequence length="214" mass="24343">MSEKLKLDFISDVVCPWCAIGYKRLEQAIKELGVEDKIEIELHPFELNPNMPAEGQNLRQHLAQKYGTTLEDSIRARENLTQLGAEVGFTFDYYDDMKMYNTREAHLAIQFAAKYEKQLELKLALFDAFFGERKDVSDREVLAQLLAKVGLPVDEGIAYLDDINAISQLQNEESYWQGLGVRSVPTIVLNSREGLPGAQPVEVYKQVLEHYLSA</sequence>
<proteinExistence type="predicted"/>
<keyword evidence="2" id="KW-0413">Isomerase</keyword>
<evidence type="ECO:0000259" key="1">
    <source>
        <dbReference type="Pfam" id="PF01323"/>
    </source>
</evidence>
<dbReference type="InterPro" id="IPR036249">
    <property type="entry name" value="Thioredoxin-like_sf"/>
</dbReference>
<evidence type="ECO:0000313" key="3">
    <source>
        <dbReference type="Proteomes" id="UP000031666"/>
    </source>
</evidence>
<name>A0A0B8QGL0_9VIBR</name>
<reference evidence="2 3" key="1">
    <citation type="submission" date="2015-01" db="EMBL/GenBank/DDBJ databases">
        <title>Vibrio sp. C94 JCM 19241 whole genome shotgun sequence.</title>
        <authorList>
            <person name="Sawabe T."/>
            <person name="Meirelles P."/>
            <person name="Feng G."/>
            <person name="Sayaka M."/>
            <person name="Hattori M."/>
            <person name="Ohkuma M."/>
        </authorList>
    </citation>
    <scope>NUCLEOTIDE SEQUENCE [LARGE SCALE GENOMIC DNA]</scope>
    <source>
        <strain evidence="3">JCM 19241</strain>
    </source>
</reference>
<dbReference type="EMBL" id="BBSC01000005">
    <property type="protein sequence ID" value="GAM76217.1"/>
    <property type="molecule type" value="Genomic_DNA"/>
</dbReference>
<dbReference type="GO" id="GO:0016853">
    <property type="term" value="F:isomerase activity"/>
    <property type="evidence" value="ECO:0007669"/>
    <property type="project" value="UniProtKB-KW"/>
</dbReference>
<reference evidence="2 3" key="2">
    <citation type="submission" date="2015-01" db="EMBL/GenBank/DDBJ databases">
        <authorList>
            <consortium name="NBRP consortium"/>
            <person name="Sawabe T."/>
            <person name="Meirelles P."/>
            <person name="Feng G."/>
            <person name="Sayaka M."/>
            <person name="Hattori M."/>
            <person name="Ohkuma M."/>
        </authorList>
    </citation>
    <scope>NUCLEOTIDE SEQUENCE [LARGE SCALE GENOMIC DNA]</scope>
    <source>
        <strain evidence="3">JCM 19241</strain>
    </source>
</reference>
<protein>
    <submittedName>
        <fullName evidence="2">2-hydroxychromene-2-carboxylate isomerase</fullName>
    </submittedName>
</protein>
<dbReference type="STRING" id="1481914.JCM19241_515"/>
<dbReference type="Pfam" id="PF01323">
    <property type="entry name" value="DSBA"/>
    <property type="match status" value="1"/>
</dbReference>
<comment type="caution">
    <text evidence="2">The sequence shown here is derived from an EMBL/GenBank/DDBJ whole genome shotgun (WGS) entry which is preliminary data.</text>
</comment>
<dbReference type="PANTHER" id="PTHR13887:SF41">
    <property type="entry name" value="THIOREDOXIN SUPERFAMILY PROTEIN"/>
    <property type="match status" value="1"/>
</dbReference>
<dbReference type="PANTHER" id="PTHR13887">
    <property type="entry name" value="GLUTATHIONE S-TRANSFERASE KAPPA"/>
    <property type="match status" value="1"/>
</dbReference>
<dbReference type="SUPFAM" id="SSF52833">
    <property type="entry name" value="Thioredoxin-like"/>
    <property type="match status" value="1"/>
</dbReference>
<dbReference type="Proteomes" id="UP000031666">
    <property type="component" value="Unassembled WGS sequence"/>
</dbReference>